<proteinExistence type="predicted"/>
<feature type="domain" description="Luciferase-like" evidence="6">
    <location>
        <begin position="44"/>
        <end position="266"/>
    </location>
</feature>
<evidence type="ECO:0000259" key="6">
    <source>
        <dbReference type="Pfam" id="PF00296"/>
    </source>
</evidence>
<evidence type="ECO:0000313" key="8">
    <source>
        <dbReference type="Proteomes" id="UP000285744"/>
    </source>
</evidence>
<accession>A0A420F0W2</accession>
<evidence type="ECO:0000256" key="4">
    <source>
        <dbReference type="ARBA" id="ARBA00023033"/>
    </source>
</evidence>
<keyword evidence="3" id="KW-0560">Oxidoreductase</keyword>
<evidence type="ECO:0000256" key="1">
    <source>
        <dbReference type="ARBA" id="ARBA00022630"/>
    </source>
</evidence>
<dbReference type="SUPFAM" id="SSF51679">
    <property type="entry name" value="Bacterial luciferase-like"/>
    <property type="match status" value="1"/>
</dbReference>
<dbReference type="PANTHER" id="PTHR42847">
    <property type="entry name" value="ALKANESULFONATE MONOOXYGENASE"/>
    <property type="match status" value="1"/>
</dbReference>
<gene>
    <name evidence="7" type="ORF">D7I43_14215</name>
</gene>
<keyword evidence="5" id="KW-0732">Signal</keyword>
<dbReference type="GO" id="GO:0046306">
    <property type="term" value="P:alkanesulfonate catabolic process"/>
    <property type="evidence" value="ECO:0007669"/>
    <property type="project" value="TreeGrafter"/>
</dbReference>
<dbReference type="EMBL" id="RAQQ01000009">
    <property type="protein sequence ID" value="RKF26614.1"/>
    <property type="molecule type" value="Genomic_DNA"/>
</dbReference>
<keyword evidence="2" id="KW-0288">FMN</keyword>
<dbReference type="Pfam" id="PF00296">
    <property type="entry name" value="Bac_luciferase"/>
    <property type="match status" value="1"/>
</dbReference>
<evidence type="ECO:0000256" key="5">
    <source>
        <dbReference type="SAM" id="SignalP"/>
    </source>
</evidence>
<organism evidence="7 8">
    <name type="scientific">Micromonospora globbae</name>
    <dbReference type="NCBI Taxonomy" id="1894969"/>
    <lineage>
        <taxon>Bacteria</taxon>
        <taxon>Bacillati</taxon>
        <taxon>Actinomycetota</taxon>
        <taxon>Actinomycetes</taxon>
        <taxon>Micromonosporales</taxon>
        <taxon>Micromonosporaceae</taxon>
        <taxon>Micromonospora</taxon>
    </lineage>
</organism>
<evidence type="ECO:0000256" key="2">
    <source>
        <dbReference type="ARBA" id="ARBA00022643"/>
    </source>
</evidence>
<reference evidence="7 8" key="1">
    <citation type="journal article" date="2018" name="Int. J. Syst. Evol. Microbiol.">
        <title>Micromonospora globbae sp. nov., an endophytic actinomycete isolated from roots of Globba winitii C. H. Wright.</title>
        <authorList>
            <person name="Kuncharoen N."/>
            <person name="Pittayakhajonwut P."/>
            <person name="Tanasupawat S."/>
        </authorList>
    </citation>
    <scope>NUCLEOTIDE SEQUENCE [LARGE SCALE GENOMIC DNA]</scope>
    <source>
        <strain evidence="7 8">WPS1-2</strain>
    </source>
</reference>
<name>A0A420F0W2_9ACTN</name>
<dbReference type="GO" id="GO:0008726">
    <property type="term" value="F:alkanesulfonate monooxygenase activity"/>
    <property type="evidence" value="ECO:0007669"/>
    <property type="project" value="TreeGrafter"/>
</dbReference>
<keyword evidence="1" id="KW-0285">Flavoprotein</keyword>
<dbReference type="InterPro" id="IPR011251">
    <property type="entry name" value="Luciferase-like_dom"/>
</dbReference>
<dbReference type="Gene3D" id="3.20.20.30">
    <property type="entry name" value="Luciferase-like domain"/>
    <property type="match status" value="1"/>
</dbReference>
<feature type="chain" id="PRO_5019279156" evidence="5">
    <location>
        <begin position="27"/>
        <end position="335"/>
    </location>
</feature>
<evidence type="ECO:0000256" key="3">
    <source>
        <dbReference type="ARBA" id="ARBA00023002"/>
    </source>
</evidence>
<feature type="signal peptide" evidence="5">
    <location>
        <begin position="1"/>
        <end position="26"/>
    </location>
</feature>
<comment type="caution">
    <text evidence="7">The sequence shown here is derived from an EMBL/GenBank/DDBJ whole genome shotgun (WGS) entry which is preliminary data.</text>
</comment>
<keyword evidence="4" id="KW-0503">Monooxygenase</keyword>
<dbReference type="AlphaFoldDB" id="A0A420F0W2"/>
<dbReference type="InterPro" id="IPR036661">
    <property type="entry name" value="Luciferase-like_sf"/>
</dbReference>
<dbReference type="Proteomes" id="UP000285744">
    <property type="component" value="Unassembled WGS sequence"/>
</dbReference>
<protein>
    <submittedName>
        <fullName evidence="7">LLM class flavin-dependent oxidoreductase</fullName>
    </submittedName>
</protein>
<dbReference type="PANTHER" id="PTHR42847:SF4">
    <property type="entry name" value="ALKANESULFONATE MONOOXYGENASE-RELATED"/>
    <property type="match status" value="1"/>
</dbReference>
<sequence length="335" mass="36181">MPWKRRSAAICVLVTYQMLVTNLGFAHPVAGPHAGAMTDYQHPIEFGLSLDPTADRIGETRHLARAADDSGLEYLAVQDHVYQPGHLDALTMITHLATQTERISFLTDVADLQLRPPAMLAKAGASLSVLTGGRVALGVGGGPSADAVAAMGGPRRGGAETITYTAEGLQIMRRALAGETVRHLGEQHTVEGYQGGPVPPRPVPLWLGGQRPRMLRVAGRHADGWISPLNIYVPPDEVPARQRIIDDAARAAGRAPADIRRIYNVIGAIGPQGGGTGLVGDVQLWVDTLTHWAVDLGFDTFIFWPIMSPRAQLRAFADRVVPAVREHVREIREQR</sequence>
<evidence type="ECO:0000313" key="7">
    <source>
        <dbReference type="EMBL" id="RKF26614.1"/>
    </source>
</evidence>
<dbReference type="InterPro" id="IPR050172">
    <property type="entry name" value="SsuD_RutA_monooxygenase"/>
</dbReference>